<keyword evidence="7" id="KW-1185">Reference proteome</keyword>
<protein>
    <submittedName>
        <fullName evidence="6">Polysaccharide biosynthesis protein</fullName>
    </submittedName>
</protein>
<comment type="caution">
    <text evidence="6">The sequence shown here is derived from an EMBL/GenBank/DDBJ whole genome shotgun (WGS) entry which is preliminary data.</text>
</comment>
<feature type="transmembrane region" description="Helical" evidence="5">
    <location>
        <begin position="81"/>
        <end position="101"/>
    </location>
</feature>
<feature type="transmembrane region" description="Helical" evidence="5">
    <location>
        <begin position="411"/>
        <end position="432"/>
    </location>
</feature>
<reference evidence="6 7" key="1">
    <citation type="journal article" date="2015" name="Genome Biol. Evol.">
        <title>Comparative Genomics of Listeria Sensu Lato: Genus-Wide Differences in Evolutionary Dynamics and the Progressive Gain of Complex, Potentially Pathogenicity-Related Traits through Lateral Gene Transfer.</title>
        <authorList>
            <person name="Chiara M."/>
            <person name="Caruso M."/>
            <person name="D'Erchia A.M."/>
            <person name="Manzari C."/>
            <person name="Fraccalvieri R."/>
            <person name="Goffredo E."/>
            <person name="Latorre L."/>
            <person name="Miccolupo A."/>
            <person name="Padalino I."/>
            <person name="Santagada G."/>
            <person name="Chiocco D."/>
            <person name="Pesole G."/>
            <person name="Horner D.S."/>
            <person name="Parisi A."/>
        </authorList>
    </citation>
    <scope>NUCLEOTIDE SEQUENCE [LARGE SCALE GENOMIC DNA]</scope>
    <source>
        <strain evidence="6 7">1991</strain>
    </source>
</reference>
<feature type="transmembrane region" description="Helical" evidence="5">
    <location>
        <begin position="140"/>
        <end position="158"/>
    </location>
</feature>
<dbReference type="PANTHER" id="PTHR43424:SF1">
    <property type="entry name" value="LOCUS PUTATIVE PROTEIN 1-RELATED"/>
    <property type="match status" value="1"/>
</dbReference>
<dbReference type="RefSeq" id="WP_007475707.1">
    <property type="nucleotide sequence ID" value="NZ_KQ130612.1"/>
</dbReference>
<feature type="transmembrane region" description="Helical" evidence="5">
    <location>
        <begin position="380"/>
        <end position="399"/>
    </location>
</feature>
<feature type="transmembrane region" description="Helical" evidence="5">
    <location>
        <begin position="351"/>
        <end position="374"/>
    </location>
</feature>
<accession>A0A0J8GCP3</accession>
<evidence type="ECO:0000313" key="7">
    <source>
        <dbReference type="Proteomes" id="UP000052258"/>
    </source>
</evidence>
<dbReference type="EMBL" id="AZHO01000009">
    <property type="protein sequence ID" value="KMT60365.1"/>
    <property type="molecule type" value="Genomic_DNA"/>
</dbReference>
<proteinExistence type="predicted"/>
<feature type="transmembrane region" description="Helical" evidence="5">
    <location>
        <begin position="324"/>
        <end position="344"/>
    </location>
</feature>
<evidence type="ECO:0000256" key="1">
    <source>
        <dbReference type="ARBA" id="ARBA00004141"/>
    </source>
</evidence>
<feature type="transmembrane region" description="Helical" evidence="5">
    <location>
        <begin position="7"/>
        <end position="30"/>
    </location>
</feature>
<keyword evidence="4 5" id="KW-0472">Membrane</keyword>
<dbReference type="InterPro" id="IPR052556">
    <property type="entry name" value="PolySynth_Transporter"/>
</dbReference>
<name>A0A0J8GCP3_9LIST</name>
<feature type="transmembrane region" description="Helical" evidence="5">
    <location>
        <begin position="287"/>
        <end position="312"/>
    </location>
</feature>
<feature type="transmembrane region" description="Helical" evidence="5">
    <location>
        <begin position="42"/>
        <end position="60"/>
    </location>
</feature>
<dbReference type="PANTHER" id="PTHR43424">
    <property type="entry name" value="LOCUS PUTATIVE PROTEIN 1-RELATED"/>
    <property type="match status" value="1"/>
</dbReference>
<evidence type="ECO:0000256" key="2">
    <source>
        <dbReference type="ARBA" id="ARBA00022692"/>
    </source>
</evidence>
<sequence length="479" mass="53931">MKKVTLNYIFVLLYQMTIMITPIFTMPYVLRVLLPNNIGIEAYISSIGQIFIAFASLGIGDYGRKVIASVTEPKQLGETFFNLYLVQFGFSSAVLLTYLFYAIHASAYQTFLLINSLTILSYVLDITWFYTGQENIKNIMIRNMLVRIFSVLSIFIFVKDQNDLALYMFINSGTLLVGQLVTWLPMGKFIPKFKFHPREAKKHLLPVLTFAVVPIITLVPVSLNKVLLGSFVSKLDVGYYNQAFKLITLFVVFVTALTTVMSPRMVKQYYREKKEDFMRSTYFSFRFTAFTTLPLATGLIIVAPTFIPLFLGEAFTASVLNLQILAPSLFFSGLSGILGIQILVTLGKNRAYSLSILAAALFSLLANLILMFTYGSIGTSFAYLLFTILACLFQAFFARRFFSLKKAFYQIVPYVIASALACTGEIIISTIFLGKNPFLIMLLEVIVGATAYFSYLFLVKDIMLFKGFSLIQKVLKVGN</sequence>
<comment type="subcellular location">
    <subcellularLocation>
        <location evidence="1">Membrane</location>
        <topology evidence="1">Multi-pass membrane protein</topology>
    </subcellularLocation>
</comment>
<dbReference type="OrthoDB" id="9815702at2"/>
<evidence type="ECO:0000256" key="3">
    <source>
        <dbReference type="ARBA" id="ARBA00022989"/>
    </source>
</evidence>
<keyword evidence="2 5" id="KW-0812">Transmembrane</keyword>
<gene>
    <name evidence="6" type="ORF">X560_0871</name>
</gene>
<organism evidence="6 7">
    <name type="scientific">Listeria fleischmannii 1991</name>
    <dbReference type="NCBI Taxonomy" id="1430899"/>
    <lineage>
        <taxon>Bacteria</taxon>
        <taxon>Bacillati</taxon>
        <taxon>Bacillota</taxon>
        <taxon>Bacilli</taxon>
        <taxon>Bacillales</taxon>
        <taxon>Listeriaceae</taxon>
        <taxon>Listeria</taxon>
    </lineage>
</organism>
<dbReference type="Pfam" id="PF01943">
    <property type="entry name" value="Polysacc_synt"/>
    <property type="match status" value="1"/>
</dbReference>
<keyword evidence="3 5" id="KW-1133">Transmembrane helix</keyword>
<evidence type="ECO:0000256" key="5">
    <source>
        <dbReference type="SAM" id="Phobius"/>
    </source>
</evidence>
<dbReference type="InterPro" id="IPR002797">
    <property type="entry name" value="Polysacc_synth"/>
</dbReference>
<dbReference type="AlphaFoldDB" id="A0A0J8GCP3"/>
<feature type="transmembrane region" description="Helical" evidence="5">
    <location>
        <begin position="204"/>
        <end position="223"/>
    </location>
</feature>
<evidence type="ECO:0000256" key="4">
    <source>
        <dbReference type="ARBA" id="ARBA00023136"/>
    </source>
</evidence>
<feature type="transmembrane region" description="Helical" evidence="5">
    <location>
        <begin position="164"/>
        <end position="184"/>
    </location>
</feature>
<evidence type="ECO:0000313" key="6">
    <source>
        <dbReference type="EMBL" id="KMT60365.1"/>
    </source>
</evidence>
<dbReference type="GO" id="GO:0016020">
    <property type="term" value="C:membrane"/>
    <property type="evidence" value="ECO:0007669"/>
    <property type="project" value="UniProtKB-SubCell"/>
</dbReference>
<dbReference type="Proteomes" id="UP000052258">
    <property type="component" value="Unassembled WGS sequence"/>
</dbReference>
<feature type="transmembrane region" description="Helical" evidence="5">
    <location>
        <begin position="243"/>
        <end position="266"/>
    </location>
</feature>
<feature type="transmembrane region" description="Helical" evidence="5">
    <location>
        <begin position="438"/>
        <end position="458"/>
    </location>
</feature>
<feature type="transmembrane region" description="Helical" evidence="5">
    <location>
        <begin position="107"/>
        <end position="128"/>
    </location>
</feature>
<dbReference type="PATRIC" id="fig|1430899.3.peg.896"/>